<dbReference type="Pfam" id="PF07690">
    <property type="entry name" value="MFS_1"/>
    <property type="match status" value="1"/>
</dbReference>
<dbReference type="Gene3D" id="1.20.1250.20">
    <property type="entry name" value="MFS general substrate transporter like domains"/>
    <property type="match status" value="2"/>
</dbReference>
<dbReference type="InterPro" id="IPR051617">
    <property type="entry name" value="UNC-93-like_regulator"/>
</dbReference>
<dbReference type="AlphaFoldDB" id="D8LY51"/>
<dbReference type="EMBL" id="FN668639">
    <property type="protein sequence ID" value="CBK20506.2"/>
    <property type="molecule type" value="Genomic_DNA"/>
</dbReference>
<comment type="subcellular location">
    <subcellularLocation>
        <location evidence="1">Membrane</location>
        <topology evidence="1">Multi-pass membrane protein</topology>
    </subcellularLocation>
</comment>
<reference evidence="6" key="1">
    <citation type="submission" date="2010-02" db="EMBL/GenBank/DDBJ databases">
        <title>Sequencing and annotation of the Blastocystis hominis genome.</title>
        <authorList>
            <person name="Wincker P."/>
        </authorList>
    </citation>
    <scope>NUCLEOTIDE SEQUENCE</scope>
    <source>
        <strain evidence="6">Singapore isolate B</strain>
    </source>
</reference>
<name>D8LY51_BLAHO</name>
<keyword evidence="3 5" id="KW-1133">Transmembrane helix</keyword>
<dbReference type="GeneID" id="24918117"/>
<accession>D8LY51</accession>
<dbReference type="PANTHER" id="PTHR23294:SF0">
    <property type="entry name" value="UNC93-LIKE PROTEIN MFSD11"/>
    <property type="match status" value="1"/>
</dbReference>
<dbReference type="GO" id="GO:0022857">
    <property type="term" value="F:transmembrane transporter activity"/>
    <property type="evidence" value="ECO:0007669"/>
    <property type="project" value="InterPro"/>
</dbReference>
<dbReference type="InterPro" id="IPR011701">
    <property type="entry name" value="MFS"/>
</dbReference>
<evidence type="ECO:0000256" key="2">
    <source>
        <dbReference type="ARBA" id="ARBA00022692"/>
    </source>
</evidence>
<feature type="transmembrane region" description="Helical" evidence="5">
    <location>
        <begin position="275"/>
        <end position="294"/>
    </location>
</feature>
<gene>
    <name evidence="6" type="ORF">GSBLH_T00000827001</name>
</gene>
<feature type="transmembrane region" description="Helical" evidence="5">
    <location>
        <begin position="306"/>
        <end position="325"/>
    </location>
</feature>
<keyword evidence="4 5" id="KW-0472">Membrane</keyword>
<evidence type="ECO:0008006" key="8">
    <source>
        <dbReference type="Google" id="ProtNLM"/>
    </source>
</evidence>
<feature type="transmembrane region" description="Helical" evidence="5">
    <location>
        <begin position="12"/>
        <end position="30"/>
    </location>
</feature>
<dbReference type="RefSeq" id="XP_012894554.1">
    <property type="nucleotide sequence ID" value="XM_013039100.1"/>
</dbReference>
<protein>
    <recommendedName>
        <fullName evidence="8">Major facilitator superfamily (MFS) profile domain-containing protein</fullName>
    </recommendedName>
</protein>
<keyword evidence="2 5" id="KW-0812">Transmembrane</keyword>
<feature type="transmembrane region" description="Helical" evidence="5">
    <location>
        <begin position="95"/>
        <end position="115"/>
    </location>
</feature>
<dbReference type="OMA" id="MAQAMNS"/>
<dbReference type="InterPro" id="IPR036259">
    <property type="entry name" value="MFS_trans_sf"/>
</dbReference>
<feature type="transmembrane region" description="Helical" evidence="5">
    <location>
        <begin position="331"/>
        <end position="348"/>
    </location>
</feature>
<organism evidence="6">
    <name type="scientific">Blastocystis hominis</name>
    <dbReference type="NCBI Taxonomy" id="12968"/>
    <lineage>
        <taxon>Eukaryota</taxon>
        <taxon>Sar</taxon>
        <taxon>Stramenopiles</taxon>
        <taxon>Bigyra</taxon>
        <taxon>Opalozoa</taxon>
        <taxon>Opalinata</taxon>
        <taxon>Blastocystidae</taxon>
        <taxon>Blastocystis</taxon>
    </lineage>
</organism>
<evidence type="ECO:0000256" key="1">
    <source>
        <dbReference type="ARBA" id="ARBA00004141"/>
    </source>
</evidence>
<evidence type="ECO:0000256" key="3">
    <source>
        <dbReference type="ARBA" id="ARBA00022989"/>
    </source>
</evidence>
<feature type="transmembrane region" description="Helical" evidence="5">
    <location>
        <begin position="36"/>
        <end position="58"/>
    </location>
</feature>
<keyword evidence="7" id="KW-1185">Reference proteome</keyword>
<feature type="transmembrane region" description="Helical" evidence="5">
    <location>
        <begin position="409"/>
        <end position="428"/>
    </location>
</feature>
<dbReference type="InParanoid" id="D8LY51"/>
<evidence type="ECO:0000313" key="7">
    <source>
        <dbReference type="Proteomes" id="UP000008312"/>
    </source>
</evidence>
<feature type="transmembrane region" description="Helical" evidence="5">
    <location>
        <begin position="65"/>
        <end position="89"/>
    </location>
</feature>
<dbReference type="SUPFAM" id="SSF103473">
    <property type="entry name" value="MFS general substrate transporter"/>
    <property type="match status" value="1"/>
</dbReference>
<feature type="transmembrane region" description="Helical" evidence="5">
    <location>
        <begin position="136"/>
        <end position="156"/>
    </location>
</feature>
<dbReference type="GO" id="GO:0016020">
    <property type="term" value="C:membrane"/>
    <property type="evidence" value="ECO:0007669"/>
    <property type="project" value="UniProtKB-SubCell"/>
</dbReference>
<sequence>MKTYDEVAVRKNKQNIIWLSIAFSFIYFGINTYKNFAVPLLGNLGAICLGTLYTVSALGNFIVPVILYLSGSVKGCLIVSSFVMVLYILQYAYLIPWFALVMCFVTGIFFSLSWSSESILLAQNSVDENISANSNMFYGIFMIGNVFGNTFGYVLLDLVGLDLSNRGDGWNGGISWLFIGLSVSALIGSFLMFFVRKTLPTSPAKKVEVVATEPQAEKPADSPEKKPWKMIWQKVVAVLRCLGQPRMLLLIMLFLNNGYAQLVVSSQITRQIVNVKMVGLAMALFAVVEVITTAISWKLADRVGNVVMLGIAVAAEILGAASALYMNVHQGGWIFLPTAFFAVMDTIYQTECVSLVGKYFRSELEEASATYRFIQGLGSSLSSFVTPLFVTGNANASTQAQLTCEMGVAVLLAVVSYLLVCLFVKIYGKKRPN</sequence>
<dbReference type="Proteomes" id="UP000008312">
    <property type="component" value="Unassembled WGS sequence"/>
</dbReference>
<dbReference type="OrthoDB" id="65530at2759"/>
<evidence type="ECO:0000256" key="5">
    <source>
        <dbReference type="SAM" id="Phobius"/>
    </source>
</evidence>
<feature type="transmembrane region" description="Helical" evidence="5">
    <location>
        <begin position="176"/>
        <end position="195"/>
    </location>
</feature>
<feature type="transmembrane region" description="Helical" evidence="5">
    <location>
        <begin position="369"/>
        <end position="389"/>
    </location>
</feature>
<evidence type="ECO:0000256" key="4">
    <source>
        <dbReference type="ARBA" id="ARBA00023136"/>
    </source>
</evidence>
<proteinExistence type="predicted"/>
<evidence type="ECO:0000313" key="6">
    <source>
        <dbReference type="EMBL" id="CBK20506.2"/>
    </source>
</evidence>
<dbReference type="PANTHER" id="PTHR23294">
    <property type="entry name" value="ET TRANSLATION PRODUCT-RELATED"/>
    <property type="match status" value="1"/>
</dbReference>